<dbReference type="KEGG" id="yen:YE2013"/>
<gene>
    <name evidence="2" type="ordered locus">YE2013</name>
</gene>
<evidence type="ECO:0000256" key="1">
    <source>
        <dbReference type="SAM" id="MobiDB-lite"/>
    </source>
</evidence>
<reference evidence="2 3" key="1">
    <citation type="journal article" date="2006" name="PLoS Genet.">
        <title>The complete genome sequence and comparative genome analysis of the high pathogenicity Yersinia enterocolitica strain 8081.</title>
        <authorList>
            <person name="Thomson N.R."/>
            <person name="Howard S."/>
            <person name="Wren B.W."/>
            <person name="Holden M.T.G."/>
            <person name="Crossman L."/>
            <person name="Challis G.L."/>
            <person name="Churcher C."/>
            <person name="Mungall K."/>
            <person name="Brooks K."/>
            <person name="Chillingworth T."/>
            <person name="Feltwell T."/>
            <person name="Abdellah Z."/>
            <person name="Hauser H."/>
            <person name="Jagels K."/>
            <person name="Maddison M."/>
            <person name="Moule S."/>
            <person name="Sanders M."/>
            <person name="Whitehead S."/>
            <person name="Quail M.A."/>
            <person name="Dougan G."/>
            <person name="Parkhill J."/>
            <person name="Prentice M.B."/>
        </authorList>
    </citation>
    <scope>NUCLEOTIDE SEQUENCE [LARGE SCALE GENOMIC DNA]</scope>
    <source>
        <strain evidence="3">NCTC 13174 / 8081</strain>
    </source>
</reference>
<organism evidence="2 3">
    <name type="scientific">Yersinia enterocolitica serotype O:8 / biotype 1B (strain NCTC 13174 / 8081)</name>
    <dbReference type="NCBI Taxonomy" id="393305"/>
    <lineage>
        <taxon>Bacteria</taxon>
        <taxon>Pseudomonadati</taxon>
        <taxon>Pseudomonadota</taxon>
        <taxon>Gammaproteobacteria</taxon>
        <taxon>Enterobacterales</taxon>
        <taxon>Yersiniaceae</taxon>
        <taxon>Yersinia</taxon>
    </lineage>
</organism>
<accession>A1JMG5</accession>
<dbReference type="HOGENOM" id="CLU_2060592_0_0_6"/>
<dbReference type="AlphaFoldDB" id="A1JMG5"/>
<feature type="compositionally biased region" description="Basic residues" evidence="1">
    <location>
        <begin position="109"/>
        <end position="119"/>
    </location>
</feature>
<evidence type="ECO:0000313" key="3">
    <source>
        <dbReference type="Proteomes" id="UP000000642"/>
    </source>
</evidence>
<proteinExistence type="predicted"/>
<feature type="region of interest" description="Disordered" evidence="1">
    <location>
        <begin position="99"/>
        <end position="119"/>
    </location>
</feature>
<protein>
    <submittedName>
        <fullName evidence="2">Uncharacterized protein</fullName>
    </submittedName>
</protein>
<sequence>MIAKICSSQLYRAKDINSEDVTRVFFSVSSQQKKLVKKLTYVSNAQVITDLYIKIKSPVENQTKTEAVNRVQRSFTLNKDSSFIDSTTNLIKNTIDANKSATKKLSPVRSKRKHKKKNH</sequence>
<evidence type="ECO:0000313" key="2">
    <source>
        <dbReference type="EMBL" id="CAL12091.1"/>
    </source>
</evidence>
<dbReference type="Proteomes" id="UP000000642">
    <property type="component" value="Chromosome"/>
</dbReference>
<name>A1JMG5_YERE8</name>
<dbReference type="EMBL" id="AM286415">
    <property type="protein sequence ID" value="CAL12091.1"/>
    <property type="molecule type" value="Genomic_DNA"/>
</dbReference>
<dbReference type="RefSeq" id="WP_011816294.1">
    <property type="nucleotide sequence ID" value="NC_008800.1"/>
</dbReference>